<dbReference type="Gene3D" id="1.25.40.10">
    <property type="entry name" value="Tetratricopeptide repeat domain"/>
    <property type="match status" value="1"/>
</dbReference>
<proteinExistence type="predicted"/>
<feature type="compositionally biased region" description="Basic and acidic residues" evidence="3">
    <location>
        <begin position="250"/>
        <end position="270"/>
    </location>
</feature>
<dbReference type="EMBL" id="UOGE01000074">
    <property type="protein sequence ID" value="VAX22380.1"/>
    <property type="molecule type" value="Genomic_DNA"/>
</dbReference>
<reference evidence="4" key="1">
    <citation type="submission" date="2018-06" db="EMBL/GenBank/DDBJ databases">
        <authorList>
            <person name="Zhirakovskaya E."/>
        </authorList>
    </citation>
    <scope>NUCLEOTIDE SEQUENCE</scope>
</reference>
<evidence type="ECO:0000256" key="1">
    <source>
        <dbReference type="ARBA" id="ARBA00022737"/>
    </source>
</evidence>
<keyword evidence="2" id="KW-0802">TPR repeat</keyword>
<name>A0A3B1CI87_9ZZZZ</name>
<evidence type="ECO:0000256" key="3">
    <source>
        <dbReference type="SAM" id="MobiDB-lite"/>
    </source>
</evidence>
<feature type="compositionally biased region" description="Basic and acidic residues" evidence="3">
    <location>
        <begin position="215"/>
        <end position="242"/>
    </location>
</feature>
<feature type="region of interest" description="Disordered" evidence="3">
    <location>
        <begin position="201"/>
        <end position="270"/>
    </location>
</feature>
<evidence type="ECO:0000256" key="2">
    <source>
        <dbReference type="ARBA" id="ARBA00022803"/>
    </source>
</evidence>
<gene>
    <name evidence="4" type="ORF">MNBD_NITROSPINAE02-1416</name>
</gene>
<dbReference type="AlphaFoldDB" id="A0A3B1CI87"/>
<keyword evidence="1" id="KW-0677">Repeat</keyword>
<dbReference type="SUPFAM" id="SSF48452">
    <property type="entry name" value="TPR-like"/>
    <property type="match status" value="2"/>
</dbReference>
<dbReference type="Pfam" id="PF14559">
    <property type="entry name" value="TPR_19"/>
    <property type="match status" value="2"/>
</dbReference>
<dbReference type="Pfam" id="PF07719">
    <property type="entry name" value="TPR_2"/>
    <property type="match status" value="1"/>
</dbReference>
<accession>A0A3B1CI87</accession>
<dbReference type="InterPro" id="IPR007607">
    <property type="entry name" value="BacA/B"/>
</dbReference>
<sequence length="506" mass="56031">MDPLNAGKLNSFFGEGTVLKGKLKFKGILRLDGELEGEVTSGDTFIVGKSGKVHANIKTDNLFNFGGIVGNVDAKNKISLHAKSSLRGDINSPYLLADESSFFEGSCRMPLEKRQQIGKSGKGALLAPSSASIPSPPAGIAQEDYEEGASSSAWGKIIAILMVVGALGAGWYYFGDEYWPVVKKAAVQNMPNVAADYTTDPAETAKPAEPVKPQEPVKKAEAPKPAKKPEPAKTAEVTKEPVEIAQPQVEIKKKEEPKPKPQVEETLSETDRLRKEIENKPFDPQPRLKLVFNSLKGNNYKEAIAILKESVEALPESPELRILIARTYQKAGREKEAQKHFLALGKIDPGSIEARVNDGYGRLDKGALQQAADMFGKILEDDPENQRARLGLATVYSRREENDKAALECLRILEFDKDYAPALNRLAWIYAKQGLKLEEAKALSERSTKVFSDIPEYLDTLSEIHFRLEEYDKAIDLIKKAIALAPNDSYYERQLFKFQRARKRQG</sequence>
<dbReference type="InterPro" id="IPR013105">
    <property type="entry name" value="TPR_2"/>
</dbReference>
<dbReference type="PANTHER" id="PTHR35024">
    <property type="entry name" value="HYPOTHETICAL CYTOSOLIC PROTEIN"/>
    <property type="match status" value="1"/>
</dbReference>
<evidence type="ECO:0000313" key="4">
    <source>
        <dbReference type="EMBL" id="VAX22380.1"/>
    </source>
</evidence>
<dbReference type="PROSITE" id="PS50005">
    <property type="entry name" value="TPR"/>
    <property type="match status" value="1"/>
</dbReference>
<dbReference type="SMART" id="SM00028">
    <property type="entry name" value="TPR"/>
    <property type="match status" value="5"/>
</dbReference>
<dbReference type="Pfam" id="PF04519">
    <property type="entry name" value="Bactofilin"/>
    <property type="match status" value="1"/>
</dbReference>
<protein>
    <submittedName>
        <fullName evidence="4">Uncharacterized protein</fullName>
    </submittedName>
</protein>
<dbReference type="InterPro" id="IPR019734">
    <property type="entry name" value="TPR_rpt"/>
</dbReference>
<dbReference type="InterPro" id="IPR011990">
    <property type="entry name" value="TPR-like_helical_dom_sf"/>
</dbReference>
<organism evidence="4">
    <name type="scientific">hydrothermal vent metagenome</name>
    <dbReference type="NCBI Taxonomy" id="652676"/>
    <lineage>
        <taxon>unclassified sequences</taxon>
        <taxon>metagenomes</taxon>
        <taxon>ecological metagenomes</taxon>
    </lineage>
</organism>
<dbReference type="PANTHER" id="PTHR35024:SF4">
    <property type="entry name" value="POLYMER-FORMING CYTOSKELETAL PROTEIN"/>
    <property type="match status" value="1"/>
</dbReference>